<feature type="non-terminal residue" evidence="2">
    <location>
        <position position="1"/>
    </location>
</feature>
<gene>
    <name evidence="2" type="ORF">HHU12_32925</name>
</gene>
<name>A0A7X9XDF9_9BACT</name>
<dbReference type="AlphaFoldDB" id="A0A7X9XDF9"/>
<proteinExistence type="predicted"/>
<dbReference type="EMBL" id="JABANE010000213">
    <property type="protein sequence ID" value="NME72807.1"/>
    <property type="molecule type" value="Genomic_DNA"/>
</dbReference>
<dbReference type="NCBIfam" id="TIGR03696">
    <property type="entry name" value="Rhs_assc_core"/>
    <property type="match status" value="1"/>
</dbReference>
<dbReference type="RefSeq" id="WP_205960061.1">
    <property type="nucleotide sequence ID" value="NZ_JABANE010000213.1"/>
</dbReference>
<keyword evidence="1" id="KW-0472">Membrane</keyword>
<organism evidence="2 3">
    <name type="scientific">Flammeovirga aprica JL-4</name>
    <dbReference type="NCBI Taxonomy" id="694437"/>
    <lineage>
        <taxon>Bacteria</taxon>
        <taxon>Pseudomonadati</taxon>
        <taxon>Bacteroidota</taxon>
        <taxon>Cytophagia</taxon>
        <taxon>Cytophagales</taxon>
        <taxon>Flammeovirgaceae</taxon>
        <taxon>Flammeovirga</taxon>
    </lineage>
</organism>
<keyword evidence="3" id="KW-1185">Reference proteome</keyword>
<accession>A0A7X9XDF9</accession>
<reference evidence="2 3" key="1">
    <citation type="submission" date="2020-04" db="EMBL/GenBank/DDBJ databases">
        <title>Flammeovirga sp. SR4, a novel species isolated from seawater.</title>
        <authorList>
            <person name="Wang X."/>
        </authorList>
    </citation>
    <scope>NUCLEOTIDE SEQUENCE [LARGE SCALE GENOMIC DNA]</scope>
    <source>
        <strain evidence="2 3">ATCC 23126</strain>
    </source>
</reference>
<keyword evidence="1" id="KW-0812">Transmembrane</keyword>
<sequence length="302" mass="34365">HVLSYSDYYPFGLKITARSSGSEEYRYGFNGMEHEEDIAGYSTEFRQYNPVIGRFLSIDPEWTLQPDISPYVGLNDNPILFKDTKGDFVVIGTSIGVYYAVAGAVVLGTITIWHVKRMIDKGMFGSLFRGKPSIRIHPVIPIMPNVQPDRKKPLAPKPNPGIPVALTPRPEDWDDMDIDQKIGWLEENGDPEDEDDVRILKELKEIRKWPAIWAEKFKKVKNKNNKSVEPGIPIIDQLKGKGQLEDLRNNGNIKGIDLEKLIELTPEELDKELGDSKSGKKMKRLIYKAFEKRDLGNKGRKN</sequence>
<feature type="transmembrane region" description="Helical" evidence="1">
    <location>
        <begin position="88"/>
        <end position="113"/>
    </location>
</feature>
<comment type="caution">
    <text evidence="2">The sequence shown here is derived from an EMBL/GenBank/DDBJ whole genome shotgun (WGS) entry which is preliminary data.</text>
</comment>
<protein>
    <recommendedName>
        <fullName evidence="4">RHS repeat-associated core domain-containing protein</fullName>
    </recommendedName>
</protein>
<evidence type="ECO:0008006" key="4">
    <source>
        <dbReference type="Google" id="ProtNLM"/>
    </source>
</evidence>
<keyword evidence="1" id="KW-1133">Transmembrane helix</keyword>
<dbReference type="Proteomes" id="UP000576082">
    <property type="component" value="Unassembled WGS sequence"/>
</dbReference>
<dbReference type="InterPro" id="IPR022385">
    <property type="entry name" value="Rhs_assc_core"/>
</dbReference>
<evidence type="ECO:0000313" key="3">
    <source>
        <dbReference type="Proteomes" id="UP000576082"/>
    </source>
</evidence>
<evidence type="ECO:0000313" key="2">
    <source>
        <dbReference type="EMBL" id="NME72807.1"/>
    </source>
</evidence>
<evidence type="ECO:0000256" key="1">
    <source>
        <dbReference type="SAM" id="Phobius"/>
    </source>
</evidence>
<dbReference type="Gene3D" id="2.180.10.10">
    <property type="entry name" value="RHS repeat-associated core"/>
    <property type="match status" value="1"/>
</dbReference>